<sequence length="166" mass="18580">MSTKWNFNESDNLVIDLPDDVQASNSDIQKIHSQLENLRSSYQFRDNVSEVDLLHNINTSSQSQALDTGVLNVYHQRSASPPAYPNSSEMMVSMKAQNNDIVQPSDLTMDNVGQGEGQGHLRSNQQLLSGTLYSSINSRSTSSVQYGADGQLFEGYYQDQYDIENY</sequence>
<evidence type="ECO:0000313" key="1">
    <source>
        <dbReference type="EMBL" id="KAH3752599.1"/>
    </source>
</evidence>
<dbReference type="Proteomes" id="UP000828390">
    <property type="component" value="Unassembled WGS sequence"/>
</dbReference>
<reference evidence="1" key="2">
    <citation type="submission" date="2020-11" db="EMBL/GenBank/DDBJ databases">
        <authorList>
            <person name="McCartney M.A."/>
            <person name="Auch B."/>
            <person name="Kono T."/>
            <person name="Mallez S."/>
            <person name="Becker A."/>
            <person name="Gohl D.M."/>
            <person name="Silverstein K.A.T."/>
            <person name="Koren S."/>
            <person name="Bechman K.B."/>
            <person name="Herman A."/>
            <person name="Abrahante J.E."/>
            <person name="Garbe J."/>
        </authorList>
    </citation>
    <scope>NUCLEOTIDE SEQUENCE</scope>
    <source>
        <strain evidence="1">Duluth1</strain>
        <tissue evidence="1">Whole animal</tissue>
    </source>
</reference>
<evidence type="ECO:0000313" key="2">
    <source>
        <dbReference type="Proteomes" id="UP000828390"/>
    </source>
</evidence>
<comment type="caution">
    <text evidence="1">The sequence shown here is derived from an EMBL/GenBank/DDBJ whole genome shotgun (WGS) entry which is preliminary data.</text>
</comment>
<dbReference type="AlphaFoldDB" id="A0A9D4DRQ1"/>
<name>A0A9D4DRQ1_DREPO</name>
<protein>
    <submittedName>
        <fullName evidence="1">Uncharacterized protein</fullName>
    </submittedName>
</protein>
<gene>
    <name evidence="1" type="ORF">DPMN_187220</name>
</gene>
<organism evidence="1 2">
    <name type="scientific">Dreissena polymorpha</name>
    <name type="common">Zebra mussel</name>
    <name type="synonym">Mytilus polymorpha</name>
    <dbReference type="NCBI Taxonomy" id="45954"/>
    <lineage>
        <taxon>Eukaryota</taxon>
        <taxon>Metazoa</taxon>
        <taxon>Spiralia</taxon>
        <taxon>Lophotrochozoa</taxon>
        <taxon>Mollusca</taxon>
        <taxon>Bivalvia</taxon>
        <taxon>Autobranchia</taxon>
        <taxon>Heteroconchia</taxon>
        <taxon>Euheterodonta</taxon>
        <taxon>Imparidentia</taxon>
        <taxon>Neoheterodontei</taxon>
        <taxon>Myida</taxon>
        <taxon>Dreissenoidea</taxon>
        <taxon>Dreissenidae</taxon>
        <taxon>Dreissena</taxon>
    </lineage>
</organism>
<reference evidence="1" key="1">
    <citation type="journal article" date="2019" name="bioRxiv">
        <title>The Genome of the Zebra Mussel, Dreissena polymorpha: A Resource for Invasive Species Research.</title>
        <authorList>
            <person name="McCartney M.A."/>
            <person name="Auch B."/>
            <person name="Kono T."/>
            <person name="Mallez S."/>
            <person name="Zhang Y."/>
            <person name="Obille A."/>
            <person name="Becker A."/>
            <person name="Abrahante J.E."/>
            <person name="Garbe J."/>
            <person name="Badalamenti J.P."/>
            <person name="Herman A."/>
            <person name="Mangelson H."/>
            <person name="Liachko I."/>
            <person name="Sullivan S."/>
            <person name="Sone E.D."/>
            <person name="Koren S."/>
            <person name="Silverstein K.A.T."/>
            <person name="Beckman K.B."/>
            <person name="Gohl D.M."/>
        </authorList>
    </citation>
    <scope>NUCLEOTIDE SEQUENCE</scope>
    <source>
        <strain evidence="1">Duluth1</strain>
        <tissue evidence="1">Whole animal</tissue>
    </source>
</reference>
<proteinExistence type="predicted"/>
<dbReference type="EMBL" id="JAIWYP010000010">
    <property type="protein sequence ID" value="KAH3752599.1"/>
    <property type="molecule type" value="Genomic_DNA"/>
</dbReference>
<accession>A0A9D4DRQ1</accession>
<keyword evidence="2" id="KW-1185">Reference proteome</keyword>